<sequence length="131" mass="15301">QDLPPTENPDLDAGFGDPYIKIFLDPVVDERVRQSSVKRKTANPFYNEYFKFPATYDDIRTRTLVFQVFDYDKYSRHKSIGEVKIDLSKVETSNSVEMWCDILKQQQDYTDYGELLLSLSYLPTAERLTVV</sequence>
<evidence type="ECO:0000259" key="1">
    <source>
        <dbReference type="PROSITE" id="PS50004"/>
    </source>
</evidence>
<dbReference type="InterPro" id="IPR035892">
    <property type="entry name" value="C2_domain_sf"/>
</dbReference>
<dbReference type="PROSITE" id="PS50004">
    <property type="entry name" value="C2"/>
    <property type="match status" value="1"/>
</dbReference>
<comment type="caution">
    <text evidence="2">The sequence shown here is derived from an EMBL/GenBank/DDBJ whole genome shotgun (WGS) entry which is preliminary data.</text>
</comment>
<evidence type="ECO:0000313" key="3">
    <source>
        <dbReference type="Proteomes" id="UP001634394"/>
    </source>
</evidence>
<dbReference type="Pfam" id="PF00168">
    <property type="entry name" value="C2"/>
    <property type="match status" value="1"/>
</dbReference>
<dbReference type="AlphaFoldDB" id="A0ABD3X6U0"/>
<feature type="non-terminal residue" evidence="2">
    <location>
        <position position="1"/>
    </location>
</feature>
<protein>
    <recommendedName>
        <fullName evidence="1">C2 domain-containing protein</fullName>
    </recommendedName>
</protein>
<name>A0ABD3X6U0_SINWO</name>
<accession>A0ABD3X6U0</accession>
<keyword evidence="3" id="KW-1185">Reference proteome</keyword>
<feature type="non-terminal residue" evidence="2">
    <location>
        <position position="131"/>
    </location>
</feature>
<dbReference type="EMBL" id="JBJQND010000003">
    <property type="protein sequence ID" value="KAL3881961.1"/>
    <property type="molecule type" value="Genomic_DNA"/>
</dbReference>
<dbReference type="PRINTS" id="PR00360">
    <property type="entry name" value="C2DOMAIN"/>
</dbReference>
<dbReference type="Gene3D" id="2.60.40.150">
    <property type="entry name" value="C2 domain"/>
    <property type="match status" value="1"/>
</dbReference>
<gene>
    <name evidence="2" type="ORF">ACJMK2_028343</name>
</gene>
<dbReference type="InterPro" id="IPR000008">
    <property type="entry name" value="C2_dom"/>
</dbReference>
<proteinExistence type="predicted"/>
<dbReference type="SMART" id="SM00239">
    <property type="entry name" value="C2"/>
    <property type="match status" value="1"/>
</dbReference>
<dbReference type="Proteomes" id="UP001634394">
    <property type="component" value="Unassembled WGS sequence"/>
</dbReference>
<organism evidence="2 3">
    <name type="scientific">Sinanodonta woodiana</name>
    <name type="common">Chinese pond mussel</name>
    <name type="synonym">Anodonta woodiana</name>
    <dbReference type="NCBI Taxonomy" id="1069815"/>
    <lineage>
        <taxon>Eukaryota</taxon>
        <taxon>Metazoa</taxon>
        <taxon>Spiralia</taxon>
        <taxon>Lophotrochozoa</taxon>
        <taxon>Mollusca</taxon>
        <taxon>Bivalvia</taxon>
        <taxon>Autobranchia</taxon>
        <taxon>Heteroconchia</taxon>
        <taxon>Palaeoheterodonta</taxon>
        <taxon>Unionida</taxon>
        <taxon>Unionoidea</taxon>
        <taxon>Unionidae</taxon>
        <taxon>Unioninae</taxon>
        <taxon>Sinanodonta</taxon>
    </lineage>
</organism>
<dbReference type="PANTHER" id="PTHR10024:SF378">
    <property type="entry name" value="SYNAPTOTAGMIN BETA, ISOFORM D"/>
    <property type="match status" value="1"/>
</dbReference>
<dbReference type="PANTHER" id="PTHR10024">
    <property type="entry name" value="SYNAPTOTAGMIN"/>
    <property type="match status" value="1"/>
</dbReference>
<reference evidence="2 3" key="1">
    <citation type="submission" date="2024-11" db="EMBL/GenBank/DDBJ databases">
        <title>Chromosome-level genome assembly of the freshwater bivalve Anodonta woodiana.</title>
        <authorList>
            <person name="Chen X."/>
        </authorList>
    </citation>
    <scope>NUCLEOTIDE SEQUENCE [LARGE SCALE GENOMIC DNA]</scope>
    <source>
        <strain evidence="2">MN2024</strain>
        <tissue evidence="2">Gills</tissue>
    </source>
</reference>
<evidence type="ECO:0000313" key="2">
    <source>
        <dbReference type="EMBL" id="KAL3881961.1"/>
    </source>
</evidence>
<dbReference type="SUPFAM" id="SSF49562">
    <property type="entry name" value="C2 domain (Calcium/lipid-binding domain, CaLB)"/>
    <property type="match status" value="1"/>
</dbReference>
<feature type="domain" description="C2" evidence="1">
    <location>
        <begin position="1"/>
        <end position="100"/>
    </location>
</feature>